<comment type="cofactor">
    <cofactor evidence="1">
        <name>pyrroloquinoline quinone</name>
        <dbReference type="ChEBI" id="CHEBI:58442"/>
    </cofactor>
</comment>
<comment type="caution">
    <text evidence="8">The sequence shown here is derived from an EMBL/GenBank/DDBJ whole genome shotgun (WGS) entry which is preliminary data.</text>
</comment>
<dbReference type="InterPro" id="IPR018391">
    <property type="entry name" value="PQQ_b-propeller_rpt"/>
</dbReference>
<dbReference type="RefSeq" id="WP_075137225.1">
    <property type="nucleotide sequence ID" value="NZ_MSIF01000025.1"/>
</dbReference>
<dbReference type="InterPro" id="IPR011047">
    <property type="entry name" value="Quinoprotein_ADH-like_sf"/>
</dbReference>
<organism evidence="8 9">
    <name type="scientific">Actinophytocola xinjiangensis</name>
    <dbReference type="NCBI Taxonomy" id="485602"/>
    <lineage>
        <taxon>Bacteria</taxon>
        <taxon>Bacillati</taxon>
        <taxon>Actinomycetota</taxon>
        <taxon>Actinomycetes</taxon>
        <taxon>Pseudonocardiales</taxon>
        <taxon>Pseudonocardiaceae</taxon>
    </lineage>
</organism>
<dbReference type="InterPro" id="IPR002372">
    <property type="entry name" value="PQQ_rpt_dom"/>
</dbReference>
<evidence type="ECO:0000256" key="2">
    <source>
        <dbReference type="ARBA" id="ARBA00008156"/>
    </source>
</evidence>
<proteinExistence type="inferred from homology"/>
<sequence>MQLRSPRSVRRRARAFVAGLSVVTFAALGVAAASGPTAAVGDAGSQHHGRSSDWPTWSLNTSGTRYNANERTITPRNVDQLELKWAYTFGNVPYSRVGSQPAVADGVLYVGGPDGKFVALDARSGKTRWSYDAAAVTGPLPDGSPNGIRDGAAVAGNKVYFGDSTGRVFALYRETGEVAWISRASTQPNSVMTSSPLVVGNRLFVGVSTLEAGYVRDQNYPCCKHRGQVLALDTRTGKVIWNYYTLRPAEPVGTWPSGATKFAPSGGSVWSSPVADLRTRTIFVGTGQNTTGMEGDINSVIALSMDTGKVRWKNRMTFPDTYTTACEDDDPGEYCPGKGTYALDADFGASANVIEVRGRTLVTIGQKNGMFYAFDARSGRVVWKTEVAPGPLGGVGVQWGSVFDGRYLYGATWYDHPAKLFKLDATNGRIVWQTPHPADGCETGGAAPHPDICTAIFTPAPSGTPGLIYEGSGDGKFRVFSSRTGEILYTYDAVRDFQGVNGVPGRGSALSGNGGAVIANGMVYVMAGYYPFYPTDKGVVMLAFGLKDRK</sequence>
<keyword evidence="9" id="KW-1185">Reference proteome</keyword>
<dbReference type="PANTHER" id="PTHR32303">
    <property type="entry name" value="QUINOPROTEIN ALCOHOL DEHYDROGENASE (CYTOCHROME C)"/>
    <property type="match status" value="1"/>
</dbReference>
<dbReference type="OrthoDB" id="256225at2"/>
<gene>
    <name evidence="8" type="ORF">BLA60_34355</name>
</gene>
<dbReference type="PANTHER" id="PTHR32303:SF10">
    <property type="entry name" value="OUTER MEMBRANE PROTEIN ASSEMBLY FACTOR BAMB"/>
    <property type="match status" value="1"/>
</dbReference>
<feature type="chain" id="PRO_5039433183" description="Pyrrolo-quinoline quinone repeat domain-containing protein" evidence="5">
    <location>
        <begin position="27"/>
        <end position="550"/>
    </location>
</feature>
<reference evidence="8 9" key="1">
    <citation type="submission" date="2016-12" db="EMBL/GenBank/DDBJ databases">
        <title>The draft genome sequence of Actinophytocola xinjiangensis.</title>
        <authorList>
            <person name="Wang W."/>
            <person name="Yuan L."/>
        </authorList>
    </citation>
    <scope>NUCLEOTIDE SEQUENCE [LARGE SCALE GENOMIC DNA]</scope>
    <source>
        <strain evidence="8 9">CGMCC 4.4663</strain>
    </source>
</reference>
<feature type="domain" description="Pyrrolo-quinoline quinone repeat" evidence="6">
    <location>
        <begin position="54"/>
        <end position="317"/>
    </location>
</feature>
<evidence type="ECO:0000256" key="5">
    <source>
        <dbReference type="SAM" id="SignalP"/>
    </source>
</evidence>
<evidence type="ECO:0000259" key="6">
    <source>
        <dbReference type="Pfam" id="PF01011"/>
    </source>
</evidence>
<dbReference type="Gene3D" id="2.140.10.10">
    <property type="entry name" value="Quinoprotein alcohol dehydrogenase-like superfamily"/>
    <property type="match status" value="2"/>
</dbReference>
<feature type="domain" description="Pyrrolo-quinoline quinone repeat" evidence="7">
    <location>
        <begin position="370"/>
        <end position="502"/>
    </location>
</feature>
<name>A0A7Z1AVW8_9PSEU</name>
<dbReference type="Pfam" id="PF13360">
    <property type="entry name" value="PQQ_2"/>
    <property type="match status" value="1"/>
</dbReference>
<keyword evidence="3" id="KW-0560">Oxidoreductase</keyword>
<evidence type="ECO:0000256" key="4">
    <source>
        <dbReference type="SAM" id="MobiDB-lite"/>
    </source>
</evidence>
<dbReference type="SMART" id="SM00564">
    <property type="entry name" value="PQQ"/>
    <property type="match status" value="7"/>
</dbReference>
<dbReference type="Pfam" id="PF01011">
    <property type="entry name" value="PQQ"/>
    <property type="match status" value="1"/>
</dbReference>
<evidence type="ECO:0000256" key="3">
    <source>
        <dbReference type="ARBA" id="ARBA00023002"/>
    </source>
</evidence>
<dbReference type="EMBL" id="MSIF01000025">
    <property type="protein sequence ID" value="OLF05865.1"/>
    <property type="molecule type" value="Genomic_DNA"/>
</dbReference>
<dbReference type="GO" id="GO:0016491">
    <property type="term" value="F:oxidoreductase activity"/>
    <property type="evidence" value="ECO:0007669"/>
    <property type="project" value="UniProtKB-KW"/>
</dbReference>
<feature type="region of interest" description="Disordered" evidence="4">
    <location>
        <begin position="37"/>
        <end position="56"/>
    </location>
</feature>
<comment type="similarity">
    <text evidence="2">Belongs to the bacterial PQQ dehydrogenase family.</text>
</comment>
<dbReference type="AlphaFoldDB" id="A0A7Z1AVW8"/>
<evidence type="ECO:0000313" key="9">
    <source>
        <dbReference type="Proteomes" id="UP000185696"/>
    </source>
</evidence>
<evidence type="ECO:0000256" key="1">
    <source>
        <dbReference type="ARBA" id="ARBA00001931"/>
    </source>
</evidence>
<protein>
    <recommendedName>
        <fullName evidence="6 7">Pyrrolo-quinoline quinone repeat domain-containing protein</fullName>
    </recommendedName>
</protein>
<feature type="signal peptide" evidence="5">
    <location>
        <begin position="1"/>
        <end position="26"/>
    </location>
</feature>
<evidence type="ECO:0000313" key="8">
    <source>
        <dbReference type="EMBL" id="OLF05865.1"/>
    </source>
</evidence>
<keyword evidence="5" id="KW-0732">Signal</keyword>
<accession>A0A7Z1AVW8</accession>
<dbReference type="SUPFAM" id="SSF50998">
    <property type="entry name" value="Quinoprotein alcohol dehydrogenase-like"/>
    <property type="match status" value="1"/>
</dbReference>
<evidence type="ECO:0000259" key="7">
    <source>
        <dbReference type="Pfam" id="PF13360"/>
    </source>
</evidence>
<dbReference type="Proteomes" id="UP000185696">
    <property type="component" value="Unassembled WGS sequence"/>
</dbReference>